<name>A0A016UVG0_9BILA</name>
<evidence type="ECO:0000313" key="2">
    <source>
        <dbReference type="Proteomes" id="UP000024635"/>
    </source>
</evidence>
<dbReference type="EMBL" id="JARK01001362">
    <property type="protein sequence ID" value="EYC18787.1"/>
    <property type="molecule type" value="Genomic_DNA"/>
</dbReference>
<accession>A0A016UVG0</accession>
<reference evidence="2" key="1">
    <citation type="journal article" date="2015" name="Nat. Genet.">
        <title>The genome and transcriptome of the zoonotic hookworm Ancylostoma ceylanicum identify infection-specific gene families.</title>
        <authorList>
            <person name="Schwarz E.M."/>
            <person name="Hu Y."/>
            <person name="Antoshechkin I."/>
            <person name="Miller M.M."/>
            <person name="Sternberg P.W."/>
            <person name="Aroian R.V."/>
        </authorList>
    </citation>
    <scope>NUCLEOTIDE SEQUENCE</scope>
    <source>
        <strain evidence="2">HY135</strain>
    </source>
</reference>
<dbReference type="Proteomes" id="UP000024635">
    <property type="component" value="Unassembled WGS sequence"/>
</dbReference>
<sequence length="98" mass="10933">MDLKLKEAKHLLEDSGSWRNELPSTMAHAECLETAGNRVHGMSITIATPAEWRVETSTRRGATFARSHIRTPISLWLLRISVKSSRRTSESITSISDG</sequence>
<organism evidence="1 2">
    <name type="scientific">Ancylostoma ceylanicum</name>
    <dbReference type="NCBI Taxonomy" id="53326"/>
    <lineage>
        <taxon>Eukaryota</taxon>
        <taxon>Metazoa</taxon>
        <taxon>Ecdysozoa</taxon>
        <taxon>Nematoda</taxon>
        <taxon>Chromadorea</taxon>
        <taxon>Rhabditida</taxon>
        <taxon>Rhabditina</taxon>
        <taxon>Rhabditomorpha</taxon>
        <taxon>Strongyloidea</taxon>
        <taxon>Ancylostomatidae</taxon>
        <taxon>Ancylostomatinae</taxon>
        <taxon>Ancylostoma</taxon>
    </lineage>
</organism>
<keyword evidence="2" id="KW-1185">Reference proteome</keyword>
<comment type="caution">
    <text evidence="1">The sequence shown here is derived from an EMBL/GenBank/DDBJ whole genome shotgun (WGS) entry which is preliminary data.</text>
</comment>
<gene>
    <name evidence="1" type="primary">Acey_s0026.g1366</name>
    <name evidence="1" type="ORF">Y032_0026g1366</name>
</gene>
<evidence type="ECO:0000313" key="1">
    <source>
        <dbReference type="EMBL" id="EYC18787.1"/>
    </source>
</evidence>
<proteinExistence type="predicted"/>
<dbReference type="AlphaFoldDB" id="A0A016UVG0"/>
<protein>
    <submittedName>
        <fullName evidence="1">Uncharacterized protein</fullName>
    </submittedName>
</protein>